<evidence type="ECO:0000313" key="2">
    <source>
        <dbReference type="EMBL" id="KAF8785811.1"/>
    </source>
</evidence>
<sequence length="85" mass="9857">MFLEKNCLHLTPLARNFSSSTNTSYPKIAPASLHLETPLASLFSWRVFCSYTTDAFTKRLAPSWRSSSDFSFHRVRDWSPPRSWD</sequence>
<keyword evidence="3" id="KW-1185">Reference proteome</keyword>
<feature type="region of interest" description="Disordered" evidence="1">
    <location>
        <begin position="64"/>
        <end position="85"/>
    </location>
</feature>
<proteinExistence type="predicted"/>
<evidence type="ECO:0000313" key="3">
    <source>
        <dbReference type="Proteomes" id="UP000807504"/>
    </source>
</evidence>
<protein>
    <submittedName>
        <fullName evidence="2">Uncharacterized protein</fullName>
    </submittedName>
</protein>
<accession>A0A8T0F4P1</accession>
<feature type="compositionally biased region" description="Basic and acidic residues" evidence="1">
    <location>
        <begin position="71"/>
        <end position="85"/>
    </location>
</feature>
<reference evidence="2" key="1">
    <citation type="journal article" date="2020" name="bioRxiv">
        <title>Chromosome-level reference genome of the European wasp spider Argiope bruennichi: a resource for studies on range expansion and evolutionary adaptation.</title>
        <authorList>
            <person name="Sheffer M.M."/>
            <person name="Hoppe A."/>
            <person name="Krehenwinkel H."/>
            <person name="Uhl G."/>
            <person name="Kuss A.W."/>
            <person name="Jensen L."/>
            <person name="Jensen C."/>
            <person name="Gillespie R.G."/>
            <person name="Hoff K.J."/>
            <person name="Prost S."/>
        </authorList>
    </citation>
    <scope>NUCLEOTIDE SEQUENCE</scope>
</reference>
<evidence type="ECO:0000256" key="1">
    <source>
        <dbReference type="SAM" id="MobiDB-lite"/>
    </source>
</evidence>
<dbReference type="Proteomes" id="UP000807504">
    <property type="component" value="Unassembled WGS sequence"/>
</dbReference>
<dbReference type="EMBL" id="JABXBU010000030">
    <property type="protein sequence ID" value="KAF8785811.1"/>
    <property type="molecule type" value="Genomic_DNA"/>
</dbReference>
<comment type="caution">
    <text evidence="2">The sequence shown here is derived from an EMBL/GenBank/DDBJ whole genome shotgun (WGS) entry which is preliminary data.</text>
</comment>
<dbReference type="AlphaFoldDB" id="A0A8T0F4P1"/>
<name>A0A8T0F4P1_ARGBR</name>
<gene>
    <name evidence="2" type="ORF">HNY73_011315</name>
</gene>
<organism evidence="2 3">
    <name type="scientific">Argiope bruennichi</name>
    <name type="common">Wasp spider</name>
    <name type="synonym">Aranea bruennichi</name>
    <dbReference type="NCBI Taxonomy" id="94029"/>
    <lineage>
        <taxon>Eukaryota</taxon>
        <taxon>Metazoa</taxon>
        <taxon>Ecdysozoa</taxon>
        <taxon>Arthropoda</taxon>
        <taxon>Chelicerata</taxon>
        <taxon>Arachnida</taxon>
        <taxon>Araneae</taxon>
        <taxon>Araneomorphae</taxon>
        <taxon>Entelegynae</taxon>
        <taxon>Araneoidea</taxon>
        <taxon>Araneidae</taxon>
        <taxon>Argiope</taxon>
    </lineage>
</organism>
<reference evidence="2" key="2">
    <citation type="submission" date="2020-06" db="EMBL/GenBank/DDBJ databases">
        <authorList>
            <person name="Sheffer M."/>
        </authorList>
    </citation>
    <scope>NUCLEOTIDE SEQUENCE</scope>
</reference>